<dbReference type="NCBIfam" id="NF008219">
    <property type="entry name" value="PRK10987.1"/>
    <property type="match status" value="1"/>
</dbReference>
<evidence type="ECO:0000313" key="3">
    <source>
        <dbReference type="Proteomes" id="UP001501600"/>
    </source>
</evidence>
<accession>A0ABP9SC25</accession>
<evidence type="ECO:0000256" key="1">
    <source>
        <dbReference type="SAM" id="Phobius"/>
    </source>
</evidence>
<proteinExistence type="predicted"/>
<comment type="caution">
    <text evidence="2">The sequence shown here is derived from an EMBL/GenBank/DDBJ whole genome shotgun (WGS) entry which is preliminary data.</text>
</comment>
<feature type="transmembrane region" description="Helical" evidence="1">
    <location>
        <begin position="268"/>
        <end position="284"/>
    </location>
</feature>
<dbReference type="Proteomes" id="UP001501600">
    <property type="component" value="Unassembled WGS sequence"/>
</dbReference>
<keyword evidence="1" id="KW-0472">Membrane</keyword>
<reference evidence="3" key="1">
    <citation type="journal article" date="2019" name="Int. J. Syst. Evol. Microbiol.">
        <title>The Global Catalogue of Microorganisms (GCM) 10K type strain sequencing project: providing services to taxonomists for standard genome sequencing and annotation.</title>
        <authorList>
            <consortium name="The Broad Institute Genomics Platform"/>
            <consortium name="The Broad Institute Genome Sequencing Center for Infectious Disease"/>
            <person name="Wu L."/>
            <person name="Ma J."/>
        </authorList>
    </citation>
    <scope>NUCLEOTIDE SEQUENCE [LARGE SCALE GENOMIC DNA]</scope>
    <source>
        <strain evidence="3">JCM 18720</strain>
    </source>
</reference>
<keyword evidence="1" id="KW-1133">Transmembrane helix</keyword>
<feature type="transmembrane region" description="Helical" evidence="1">
    <location>
        <begin position="144"/>
        <end position="165"/>
    </location>
</feature>
<feature type="transmembrane region" description="Helical" evidence="1">
    <location>
        <begin position="43"/>
        <end position="62"/>
    </location>
</feature>
<keyword evidence="3" id="KW-1185">Reference proteome</keyword>
<dbReference type="InterPro" id="IPR031347">
    <property type="entry name" value="AmpE"/>
</dbReference>
<dbReference type="Pfam" id="PF17113">
    <property type="entry name" value="AmpE"/>
    <property type="match status" value="1"/>
</dbReference>
<sequence length="285" mass="32067">MALFTLLFVLLMERTQLLGKRLQFERFMASYRRWMFDDRALKNPLKMLFVLLLPAVVVALLAKWLTGTLFGLPHLLLWIVVGLLVFGHRALRDRFRHYLMAANRNDSQACYHTLETLDHAASEAADSPQTLGVQMGQVAAWLNYRYYAAVALYFVAFGPAAALFYSTVRGYHDHFAREQIRRPLVVPLMHLLDWVPARLVALGFALSGHFSKAMAVLLPRLFDPLCPARQLITEVALAAEETPEPGEEDAPISVQPTVALLKLAKRNLVLLLVVVSVLTILGIVH</sequence>
<evidence type="ECO:0000313" key="2">
    <source>
        <dbReference type="EMBL" id="GAA5193736.1"/>
    </source>
</evidence>
<dbReference type="InterPro" id="IPR052966">
    <property type="entry name" value="Beta-lactamase_Reg"/>
</dbReference>
<dbReference type="PANTHER" id="PTHR38684:SF1">
    <property type="entry name" value="PROTEIN AMPE"/>
    <property type="match status" value="1"/>
</dbReference>
<feature type="transmembrane region" description="Helical" evidence="1">
    <location>
        <begin position="69"/>
        <end position="91"/>
    </location>
</feature>
<dbReference type="RefSeq" id="WP_345317507.1">
    <property type="nucleotide sequence ID" value="NZ_BAABLF010000026.1"/>
</dbReference>
<protein>
    <submittedName>
        <fullName evidence="2">Beta-lactamase regulator AmpE</fullName>
    </submittedName>
</protein>
<name>A0ABP9SC25_9GAMM</name>
<organism evidence="2 3">
    <name type="scientific">Ferrimonas gelatinilytica</name>
    <dbReference type="NCBI Taxonomy" id="1255257"/>
    <lineage>
        <taxon>Bacteria</taxon>
        <taxon>Pseudomonadati</taxon>
        <taxon>Pseudomonadota</taxon>
        <taxon>Gammaproteobacteria</taxon>
        <taxon>Alteromonadales</taxon>
        <taxon>Ferrimonadaceae</taxon>
        <taxon>Ferrimonas</taxon>
    </lineage>
</organism>
<dbReference type="PANTHER" id="PTHR38684">
    <property type="entry name" value="PROTEIN AMPE"/>
    <property type="match status" value="1"/>
</dbReference>
<keyword evidence="1" id="KW-0812">Transmembrane</keyword>
<gene>
    <name evidence="2" type="primary">ampE</name>
    <name evidence="2" type="ORF">GCM10025772_25310</name>
</gene>
<dbReference type="EMBL" id="BAABLF010000026">
    <property type="protein sequence ID" value="GAA5193736.1"/>
    <property type="molecule type" value="Genomic_DNA"/>
</dbReference>